<dbReference type="SUPFAM" id="SSF49785">
    <property type="entry name" value="Galactose-binding domain-like"/>
    <property type="match status" value="1"/>
</dbReference>
<name>Q1MWL4_CHRCT</name>
<proteinExistence type="evidence at transcript level"/>
<feature type="region of interest" description="Disordered" evidence="1">
    <location>
        <begin position="46"/>
        <end position="82"/>
    </location>
</feature>
<dbReference type="InterPro" id="IPR008979">
    <property type="entry name" value="Galactose-bd-like_sf"/>
</dbReference>
<accession>Q1MWL4</accession>
<dbReference type="AlphaFoldDB" id="Q1MWL4"/>
<sequence length="489" mass="54720">MQAATVLPLSKIIFSIYNRTAPTTPAPMVEEKPFADVKRRCHSDYRYSGMHGQTARRDKHLSYKERKKNSLSRDHPPNSGKARSYAYLDASAGYATSDNLRSRLTQPYLLTNFELDGGDSFASLDRRKAWDLSTALLEKYAVGMPQVSKSAIGEKQVTYQLQAAAVILPDPDVAAAEHDLRYKIYMIKRNRPTLLYTLPTSAPAGTGHAPLVKAQLHCSGGGVKQSAIVRVNNPASAWDCGKSQGKPLDIDLGRTYNIKAFSTQGRHPATRIYPHVRYNQGVYQVEDEEHLTGQFHDAKGRYGGPRWTVLDDGSFGRGEYGMTQWRDPQFYLCQYVKRYELLWRSDGGRKWHSLGTFSGNSDSTSEVAHSMAAIQGGLLVRYLRVVPLDCANDGGAMRVGVYGTSVADVRGKAKAKHAKQSVAALPEDDEVVTYCLSQKPETMNKTFVREKTGNRKGDKNRCDDEAQSVMRYRMRKEAWEQAREQTDDK</sequence>
<dbReference type="PROSITE" id="PS50022">
    <property type="entry name" value="FA58C_3"/>
    <property type="match status" value="1"/>
</dbReference>
<reference evidence="3" key="1">
    <citation type="submission" date="2005-11" db="EMBL/GenBank/DDBJ databases">
        <title>Differentially expressed genes of Pleurochrysis carterae.</title>
        <authorList>
            <person name="Sakurai T."/>
            <person name="Hwang S."/>
            <person name="Tohse H."/>
            <person name="Nagasawa H."/>
        </authorList>
    </citation>
    <scope>NUCLEOTIDE SEQUENCE</scope>
</reference>
<dbReference type="EMBL" id="AB240950">
    <property type="protein sequence ID" value="BAE93608.1"/>
    <property type="molecule type" value="mRNA"/>
</dbReference>
<evidence type="ECO:0000256" key="1">
    <source>
        <dbReference type="SAM" id="MobiDB-lite"/>
    </source>
</evidence>
<dbReference type="Gene3D" id="2.60.120.260">
    <property type="entry name" value="Galactose-binding domain-like"/>
    <property type="match status" value="1"/>
</dbReference>
<evidence type="ECO:0000313" key="3">
    <source>
        <dbReference type="EMBL" id="BAE93608.1"/>
    </source>
</evidence>
<evidence type="ECO:0000259" key="2">
    <source>
        <dbReference type="PROSITE" id="PS50022"/>
    </source>
</evidence>
<gene>
    <name evidence="3" type="primary">st1</name>
</gene>
<protein>
    <submittedName>
        <fullName evidence="3">Uncharacterized protein st1</fullName>
    </submittedName>
</protein>
<organism evidence="3">
    <name type="scientific">Chrysotila carterae</name>
    <name type="common">Marine alga</name>
    <name type="synonym">Syracosphaera carterae</name>
    <dbReference type="NCBI Taxonomy" id="13221"/>
    <lineage>
        <taxon>Eukaryota</taxon>
        <taxon>Haptista</taxon>
        <taxon>Haptophyta</taxon>
        <taxon>Prymnesiophyceae</taxon>
        <taxon>Isochrysidales</taxon>
        <taxon>Isochrysidaceae</taxon>
        <taxon>Chrysotila</taxon>
    </lineage>
</organism>
<dbReference type="PANTHER" id="PTHR24543">
    <property type="entry name" value="MULTICOPPER OXIDASE-RELATED"/>
    <property type="match status" value="1"/>
</dbReference>
<feature type="domain" description="F5/8 type C" evidence="2">
    <location>
        <begin position="335"/>
        <end position="404"/>
    </location>
</feature>
<dbReference type="InterPro" id="IPR000421">
    <property type="entry name" value="FA58C"/>
</dbReference>